<evidence type="ECO:0000256" key="3">
    <source>
        <dbReference type="ARBA" id="ARBA00022801"/>
    </source>
</evidence>
<evidence type="ECO:0000313" key="7">
    <source>
        <dbReference type="Proteomes" id="UP000215377"/>
    </source>
</evidence>
<dbReference type="PANTHER" id="PTHR47359">
    <property type="entry name" value="PEPTIDOGLYCAN DL-ENDOPEPTIDASE CWLO"/>
    <property type="match status" value="1"/>
</dbReference>
<dbReference type="Proteomes" id="UP000215377">
    <property type="component" value="Unassembled WGS sequence"/>
</dbReference>
<dbReference type="InterPro" id="IPR041382">
    <property type="entry name" value="SH3_16"/>
</dbReference>
<evidence type="ECO:0000256" key="4">
    <source>
        <dbReference type="ARBA" id="ARBA00022807"/>
    </source>
</evidence>
<comment type="similarity">
    <text evidence="1">Belongs to the peptidase C40 family.</text>
</comment>
<dbReference type="Pfam" id="PF00877">
    <property type="entry name" value="NLPC_P60"/>
    <property type="match status" value="1"/>
</dbReference>
<protein>
    <recommendedName>
        <fullName evidence="5">NlpC/P60 domain-containing protein</fullName>
    </recommendedName>
</protein>
<dbReference type="RefSeq" id="WP_088649108.1">
    <property type="nucleotide sequence ID" value="NZ_AQQR01000002.1"/>
</dbReference>
<reference evidence="6 7" key="1">
    <citation type="submission" date="2013-04" db="EMBL/GenBank/DDBJ databases">
        <title>Oceanicola sp. 22II1-22F33 Genome Sequencing.</title>
        <authorList>
            <person name="Lai Q."/>
            <person name="Li G."/>
            <person name="Shao Z."/>
        </authorList>
    </citation>
    <scope>NUCLEOTIDE SEQUENCE [LARGE SCALE GENOMIC DNA]</scope>
    <source>
        <strain evidence="6 7">22II1-22F33</strain>
    </source>
</reference>
<keyword evidence="3" id="KW-0378">Hydrolase</keyword>
<organism evidence="6 7">
    <name type="scientific">Marinibacterium profundimaris</name>
    <dbReference type="NCBI Taxonomy" id="1679460"/>
    <lineage>
        <taxon>Bacteria</taxon>
        <taxon>Pseudomonadati</taxon>
        <taxon>Pseudomonadota</taxon>
        <taxon>Alphaproteobacteria</taxon>
        <taxon>Rhodobacterales</taxon>
        <taxon>Paracoccaceae</taxon>
        <taxon>Marinibacterium</taxon>
    </lineage>
</organism>
<dbReference type="Pfam" id="PF18348">
    <property type="entry name" value="SH3_16"/>
    <property type="match status" value="1"/>
</dbReference>
<feature type="domain" description="NlpC/P60" evidence="5">
    <location>
        <begin position="152"/>
        <end position="270"/>
    </location>
</feature>
<comment type="caution">
    <text evidence="6">The sequence shown here is derived from an EMBL/GenBank/DDBJ whole genome shotgun (WGS) entry which is preliminary data.</text>
</comment>
<gene>
    <name evidence="6" type="ORF">ATO3_06995</name>
</gene>
<dbReference type="OrthoDB" id="9813368at2"/>
<dbReference type="EMBL" id="AQQR01000002">
    <property type="protein sequence ID" value="OWU75919.1"/>
    <property type="molecule type" value="Genomic_DNA"/>
</dbReference>
<sequence>MTDRRFWRANARIGHDSLEGQLTDRPLVPGVTRRIRVPVADLCASPGGKRDKQLLFGQAFVLLEERNGWAFGFDPADGYVGYLRGDVLHDAPEPTHRVTARSTHIYTLDDIKSPDRLQLSCFSELAVVDETEEFAELTTGGFVPAQHLARLSWQAEDPVAVAEAFLGTPYLWGGNSTLGIDCSGLVQFAFHAAGRSCPRDSDLQAKLWDDAGDDLRRGDLVFWKGHVALMLNATQMIHANAHHMAVAVEPFEEARTRIAKKEFGEILRIARP</sequence>
<name>A0A225NNQ1_9RHOB</name>
<evidence type="ECO:0000313" key="6">
    <source>
        <dbReference type="EMBL" id="OWU75919.1"/>
    </source>
</evidence>
<keyword evidence="2" id="KW-0645">Protease</keyword>
<dbReference type="SUPFAM" id="SSF54001">
    <property type="entry name" value="Cysteine proteinases"/>
    <property type="match status" value="1"/>
</dbReference>
<dbReference type="Gene3D" id="3.90.1720.10">
    <property type="entry name" value="endopeptidase domain like (from Nostoc punctiforme)"/>
    <property type="match status" value="1"/>
</dbReference>
<dbReference type="InterPro" id="IPR051794">
    <property type="entry name" value="PG_Endopeptidase_C40"/>
</dbReference>
<proteinExistence type="inferred from homology"/>
<dbReference type="PANTHER" id="PTHR47359:SF3">
    <property type="entry name" value="NLP_P60 DOMAIN-CONTAINING PROTEIN-RELATED"/>
    <property type="match status" value="1"/>
</dbReference>
<evidence type="ECO:0000259" key="5">
    <source>
        <dbReference type="PROSITE" id="PS51935"/>
    </source>
</evidence>
<dbReference type="InterPro" id="IPR000064">
    <property type="entry name" value="NLP_P60_dom"/>
</dbReference>
<dbReference type="GO" id="GO:0008234">
    <property type="term" value="F:cysteine-type peptidase activity"/>
    <property type="evidence" value="ECO:0007669"/>
    <property type="project" value="UniProtKB-KW"/>
</dbReference>
<keyword evidence="4" id="KW-0788">Thiol protease</keyword>
<evidence type="ECO:0000256" key="1">
    <source>
        <dbReference type="ARBA" id="ARBA00007074"/>
    </source>
</evidence>
<evidence type="ECO:0000256" key="2">
    <source>
        <dbReference type="ARBA" id="ARBA00022670"/>
    </source>
</evidence>
<keyword evidence="7" id="KW-1185">Reference proteome</keyword>
<dbReference type="GO" id="GO:0006508">
    <property type="term" value="P:proteolysis"/>
    <property type="evidence" value="ECO:0007669"/>
    <property type="project" value="UniProtKB-KW"/>
</dbReference>
<dbReference type="AlphaFoldDB" id="A0A225NNQ1"/>
<dbReference type="PROSITE" id="PS51935">
    <property type="entry name" value="NLPC_P60"/>
    <property type="match status" value="1"/>
</dbReference>
<dbReference type="InterPro" id="IPR038765">
    <property type="entry name" value="Papain-like_cys_pep_sf"/>
</dbReference>
<accession>A0A225NNQ1</accession>